<dbReference type="EMBL" id="FXTJ01000008">
    <property type="protein sequence ID" value="SMO94502.1"/>
    <property type="molecule type" value="Genomic_DNA"/>
</dbReference>
<dbReference type="PANTHER" id="PTHR38436">
    <property type="entry name" value="POLYKETIDE CYCLASE SNOAL-LIKE DOMAIN"/>
    <property type="match status" value="1"/>
</dbReference>
<gene>
    <name evidence="1" type="ORF">SAMN06273567_108121</name>
</gene>
<organism evidence="1 2">
    <name type="scientific">Geodermatophilus aquaeductus</name>
    <dbReference type="NCBI Taxonomy" id="1564161"/>
    <lineage>
        <taxon>Bacteria</taxon>
        <taxon>Bacillati</taxon>
        <taxon>Actinomycetota</taxon>
        <taxon>Actinomycetes</taxon>
        <taxon>Geodermatophilales</taxon>
        <taxon>Geodermatophilaceae</taxon>
        <taxon>Geodermatophilus</taxon>
    </lineage>
</organism>
<protein>
    <recommendedName>
        <fullName evidence="3">SnoaL-like polyketide cyclase</fullName>
    </recommendedName>
</protein>
<proteinExistence type="predicted"/>
<dbReference type="InterPro" id="IPR032710">
    <property type="entry name" value="NTF2-like_dom_sf"/>
</dbReference>
<dbReference type="RefSeq" id="WP_142459975.1">
    <property type="nucleotide sequence ID" value="NZ_FXTJ01000008.1"/>
</dbReference>
<name>A0A521FE72_9ACTN</name>
<keyword evidence="2" id="KW-1185">Reference proteome</keyword>
<dbReference type="PANTHER" id="PTHR38436:SF1">
    <property type="entry name" value="ESTER CYCLASE"/>
    <property type="match status" value="1"/>
</dbReference>
<dbReference type="Gene3D" id="3.10.450.50">
    <property type="match status" value="1"/>
</dbReference>
<dbReference type="SUPFAM" id="SSF54427">
    <property type="entry name" value="NTF2-like"/>
    <property type="match status" value="1"/>
</dbReference>
<sequence>MDDPREVAARWQDAYNAHDPQQFRAVLAEDARLVSPNGLFEGSSVITGYMMAWADAFPDSGYTVEHVTVDGDTVVIESVFRGTHLGTLADPSGDLPASGRPVEARSCHAVVVREGVAREVRMYFDVFGFLAQLGALPAGTAAG</sequence>
<evidence type="ECO:0000313" key="2">
    <source>
        <dbReference type="Proteomes" id="UP000317484"/>
    </source>
</evidence>
<dbReference type="AlphaFoldDB" id="A0A521FE72"/>
<accession>A0A521FE72</accession>
<dbReference type="InterPro" id="IPR009959">
    <property type="entry name" value="Cyclase_SnoaL-like"/>
</dbReference>
<dbReference type="Pfam" id="PF07366">
    <property type="entry name" value="SnoaL"/>
    <property type="match status" value="1"/>
</dbReference>
<dbReference type="Proteomes" id="UP000317484">
    <property type="component" value="Unassembled WGS sequence"/>
</dbReference>
<reference evidence="1 2" key="1">
    <citation type="submission" date="2017-05" db="EMBL/GenBank/DDBJ databases">
        <authorList>
            <person name="Varghese N."/>
            <person name="Submissions S."/>
        </authorList>
    </citation>
    <scope>NUCLEOTIDE SEQUENCE [LARGE SCALE GENOMIC DNA]</scope>
    <source>
        <strain evidence="1 2">DSM 46834</strain>
    </source>
</reference>
<evidence type="ECO:0000313" key="1">
    <source>
        <dbReference type="EMBL" id="SMO94502.1"/>
    </source>
</evidence>
<evidence type="ECO:0008006" key="3">
    <source>
        <dbReference type="Google" id="ProtNLM"/>
    </source>
</evidence>
<dbReference type="GO" id="GO:0030638">
    <property type="term" value="P:polyketide metabolic process"/>
    <property type="evidence" value="ECO:0007669"/>
    <property type="project" value="InterPro"/>
</dbReference>